<accession>A0A1M6D5G6</accession>
<keyword evidence="2" id="KW-1185">Reference proteome</keyword>
<dbReference type="AlphaFoldDB" id="A0A1M6D5G6"/>
<reference evidence="1 2" key="1">
    <citation type="submission" date="2016-11" db="EMBL/GenBank/DDBJ databases">
        <authorList>
            <person name="Jaros S."/>
            <person name="Januszkiewicz K."/>
            <person name="Wedrychowicz H."/>
        </authorList>
    </citation>
    <scope>NUCLEOTIDE SEQUENCE [LARGE SCALE GENOMIC DNA]</scope>
    <source>
        <strain evidence="1 2">DSM 12906</strain>
    </source>
</reference>
<protein>
    <submittedName>
        <fullName evidence="1">Uncharacterized protein</fullName>
    </submittedName>
</protein>
<organism evidence="1 2">
    <name type="scientific">Tessaracoccus bendigoensis DSM 12906</name>
    <dbReference type="NCBI Taxonomy" id="1123357"/>
    <lineage>
        <taxon>Bacteria</taxon>
        <taxon>Bacillati</taxon>
        <taxon>Actinomycetota</taxon>
        <taxon>Actinomycetes</taxon>
        <taxon>Propionibacteriales</taxon>
        <taxon>Propionibacteriaceae</taxon>
        <taxon>Tessaracoccus</taxon>
    </lineage>
</organism>
<evidence type="ECO:0000313" key="2">
    <source>
        <dbReference type="Proteomes" id="UP000184512"/>
    </source>
</evidence>
<evidence type="ECO:0000313" key="1">
    <source>
        <dbReference type="EMBL" id="SHI68449.1"/>
    </source>
</evidence>
<name>A0A1M6D5G6_9ACTN</name>
<sequence>MTPSDPTLPTRFWKPSATRTAFELTSRLNGAATADETTVMVGLVGLGSLGCAMAGEATSMETAARAAIP</sequence>
<gene>
    <name evidence="1" type="ORF">SAMN02745244_00849</name>
</gene>
<proteinExistence type="predicted"/>
<dbReference type="Proteomes" id="UP000184512">
    <property type="component" value="Unassembled WGS sequence"/>
</dbReference>
<dbReference type="EMBL" id="FQZG01000011">
    <property type="protein sequence ID" value="SHI68449.1"/>
    <property type="molecule type" value="Genomic_DNA"/>
</dbReference>